<dbReference type="AlphaFoldDB" id="A0A7I8KPZ3"/>
<sequence length="419" mass="46135">MRLPSPAAARGGGRHSLCSGSPFLCWNFKGRKELLAQSSIWAADARGFRSDAALHALRRAGAHPAFPPLESGDGRGGGGAGVEGSVLTPDNARDENGFSLVLYNYPSFSATLAAVFARRYYSLRRLPALVLPFSSVEPLRVDDLKLQGLRTCYLLDFVGPGRFAVELSRFIPDVVAFDHRKLTAERISRFGSCPGNLELRVDTSKSSARDVYAYFSEKFFESGHPVEESVSFLNQQEERRVESLLEYTEDEDLRRRDLAEIRAFKIGLREAQANLNCLTNPHVFEQVLEIDPTELIAQGNSRMSSRLDPARKLLGKEFKIRLGRGFYGECLCIRADGHSHLSHEIGDELSRRSAAAGLRPIGAVAFMQRGNLKICLRSTDGATDTAEVAKAYGGGGRSGSSSFIIRMDEYGLWTLPNPL</sequence>
<accession>A0A7I8KPZ3</accession>
<evidence type="ECO:0000256" key="1">
    <source>
        <dbReference type="SAM" id="MobiDB-lite"/>
    </source>
</evidence>
<protein>
    <submittedName>
        <fullName evidence="2">Uncharacterized protein</fullName>
    </submittedName>
</protein>
<organism evidence="2 3">
    <name type="scientific">Spirodela intermedia</name>
    <name type="common">Intermediate duckweed</name>
    <dbReference type="NCBI Taxonomy" id="51605"/>
    <lineage>
        <taxon>Eukaryota</taxon>
        <taxon>Viridiplantae</taxon>
        <taxon>Streptophyta</taxon>
        <taxon>Embryophyta</taxon>
        <taxon>Tracheophyta</taxon>
        <taxon>Spermatophyta</taxon>
        <taxon>Magnoliopsida</taxon>
        <taxon>Liliopsida</taxon>
        <taxon>Araceae</taxon>
        <taxon>Lemnoideae</taxon>
        <taxon>Spirodela</taxon>
    </lineage>
</organism>
<dbReference type="PANTHER" id="PTHR46922">
    <property type="entry name" value="DHHA1 DOMAIN PROTEIN"/>
    <property type="match status" value="1"/>
</dbReference>
<feature type="region of interest" description="Disordered" evidence="1">
    <location>
        <begin position="65"/>
        <end position="88"/>
    </location>
</feature>
<gene>
    <name evidence="2" type="ORF">SI8410_07010212</name>
</gene>
<dbReference type="OrthoDB" id="746891at2759"/>
<proteinExistence type="predicted"/>
<dbReference type="PANTHER" id="PTHR46922:SF3">
    <property type="entry name" value="HEAT SHOCK PROTEIN"/>
    <property type="match status" value="1"/>
</dbReference>
<reference evidence="2" key="1">
    <citation type="submission" date="2020-02" db="EMBL/GenBank/DDBJ databases">
        <authorList>
            <person name="Scholz U."/>
            <person name="Mascher M."/>
            <person name="Fiebig A."/>
        </authorList>
    </citation>
    <scope>NUCLEOTIDE SEQUENCE</scope>
</reference>
<name>A0A7I8KPZ3_SPIIN</name>
<dbReference type="Proteomes" id="UP000663760">
    <property type="component" value="Chromosome 7"/>
</dbReference>
<evidence type="ECO:0000313" key="3">
    <source>
        <dbReference type="Proteomes" id="UP000663760"/>
    </source>
</evidence>
<dbReference type="EMBL" id="LR746270">
    <property type="protein sequence ID" value="CAA7399542.1"/>
    <property type="molecule type" value="Genomic_DNA"/>
</dbReference>
<keyword evidence="3" id="KW-1185">Reference proteome</keyword>
<evidence type="ECO:0000313" key="2">
    <source>
        <dbReference type="EMBL" id="CAA7399542.1"/>
    </source>
</evidence>